<reference evidence="1" key="1">
    <citation type="journal article" date="2021" name="Open Biol.">
        <title>Shared evolutionary footprints suggest mitochondrial oxidative damage underlies multiple complex I losses in fungi.</title>
        <authorList>
            <person name="Schikora-Tamarit M.A."/>
            <person name="Marcet-Houben M."/>
            <person name="Nosek J."/>
            <person name="Gabaldon T."/>
        </authorList>
    </citation>
    <scope>NUCLEOTIDE SEQUENCE</scope>
    <source>
        <strain evidence="1">NCAIM Y.01608</strain>
    </source>
</reference>
<accession>A0A9P8P3L7</accession>
<dbReference type="Gene3D" id="2.60.40.640">
    <property type="match status" value="1"/>
</dbReference>
<comment type="caution">
    <text evidence="1">The sequence shown here is derived from an EMBL/GenBank/DDBJ whole genome shotgun (WGS) entry which is preliminary data.</text>
</comment>
<reference evidence="1" key="2">
    <citation type="submission" date="2021-01" db="EMBL/GenBank/DDBJ databases">
        <authorList>
            <person name="Schikora-Tamarit M.A."/>
        </authorList>
    </citation>
    <scope>NUCLEOTIDE SEQUENCE</scope>
    <source>
        <strain evidence="1">NCAIM Y.01608</strain>
    </source>
</reference>
<evidence type="ECO:0000313" key="2">
    <source>
        <dbReference type="Proteomes" id="UP000788993"/>
    </source>
</evidence>
<name>A0A9P8P3L7_9ASCO</name>
<dbReference type="Proteomes" id="UP000788993">
    <property type="component" value="Unassembled WGS sequence"/>
</dbReference>
<dbReference type="EMBL" id="JAEUBD010001178">
    <property type="protein sequence ID" value="KAH3664948.1"/>
    <property type="molecule type" value="Genomic_DNA"/>
</dbReference>
<organism evidence="1 2">
    <name type="scientific">Ogataea polymorpha</name>
    <dbReference type="NCBI Taxonomy" id="460523"/>
    <lineage>
        <taxon>Eukaryota</taxon>
        <taxon>Fungi</taxon>
        <taxon>Dikarya</taxon>
        <taxon>Ascomycota</taxon>
        <taxon>Saccharomycotina</taxon>
        <taxon>Pichiomycetes</taxon>
        <taxon>Pichiales</taxon>
        <taxon>Pichiaceae</taxon>
        <taxon>Ogataea</taxon>
    </lineage>
</organism>
<proteinExistence type="predicted"/>
<dbReference type="AlphaFoldDB" id="A0A9P8P3L7"/>
<keyword evidence="2" id="KW-1185">Reference proteome</keyword>
<gene>
    <name evidence="1" type="ORF">OGATHE_003763</name>
</gene>
<protein>
    <submittedName>
        <fullName evidence="1">Uncharacterized protein</fullName>
    </submittedName>
</protein>
<sequence>MVTFSFSLQDPPNEHAIYSPLQPHIKAILKIHFHTPIQIQTIKASFKGNMITSIVERTYSYTDIINMDGTHSIREEPDSHTIEGFHPLFSYTKTVSGNVEYPATLEKDSFLELPLEFQFPVERQLLPSSCTAHGEPGVGKGSISTHYMIDVTIVRPDADPITASLPIRFQADSDPTSGHVSKICSETSHIFPECARRLVQCGGAVVQTPFVTMPRYSLRLRRLLHLHRWNPQLAADVLLSARLSTVAHLGFDASIQSLGELVVYTPQTHDYTINGLSTGVGEFRVLNVKATVLSQMRLRIGETVVENAGTPVELFNVSYKPETEPRFDVAEFEEHNGMLFGRLPMSKLLPDVSLLDVLREPFMPNIQIGSCFKNTTRLMFSLTLCNNGILKKRIHELKFYHDIVLGPVEKPAPDYSLIEHTPAPAYTPPQQTHDLVLLTAEESNSLAPPVYCR</sequence>
<evidence type="ECO:0000313" key="1">
    <source>
        <dbReference type="EMBL" id="KAH3664948.1"/>
    </source>
</evidence>
<dbReference type="InterPro" id="IPR014752">
    <property type="entry name" value="Arrestin-like_C"/>
</dbReference>